<evidence type="ECO:0000259" key="8">
    <source>
        <dbReference type="Pfam" id="PF03442"/>
    </source>
</evidence>
<dbReference type="InterPro" id="IPR013783">
    <property type="entry name" value="Ig-like_fold"/>
</dbReference>
<dbReference type="SUPFAM" id="SSF81296">
    <property type="entry name" value="E set domains"/>
    <property type="match status" value="1"/>
</dbReference>
<dbReference type="Pfam" id="PF03442">
    <property type="entry name" value="CBM_X2"/>
    <property type="match status" value="1"/>
</dbReference>
<feature type="domain" description="Carbohydrate binding X2" evidence="8">
    <location>
        <begin position="75"/>
        <end position="121"/>
    </location>
</feature>
<evidence type="ECO:0000256" key="3">
    <source>
        <dbReference type="ARBA" id="ARBA00023277"/>
    </source>
</evidence>
<evidence type="ECO:0000256" key="2">
    <source>
        <dbReference type="ARBA" id="ARBA00023001"/>
    </source>
</evidence>
<keyword evidence="4" id="KW-0624">Polysaccharide degradation</keyword>
<keyword evidence="2" id="KW-0136">Cellulose degradation</keyword>
<name>A0ABR7F0L3_9FIRM</name>
<evidence type="ECO:0000256" key="4">
    <source>
        <dbReference type="ARBA" id="ARBA00023326"/>
    </source>
</evidence>
<keyword evidence="6" id="KW-1133">Transmembrane helix</keyword>
<feature type="chain" id="PRO_5046541190" description="Carbohydrate binding X2 domain-containing protein" evidence="7">
    <location>
        <begin position="20"/>
        <end position="175"/>
    </location>
</feature>
<keyword evidence="1 7" id="KW-0732">Signal</keyword>
<evidence type="ECO:0000256" key="7">
    <source>
        <dbReference type="SAM" id="SignalP"/>
    </source>
</evidence>
<evidence type="ECO:0000256" key="5">
    <source>
        <dbReference type="SAM" id="MobiDB-lite"/>
    </source>
</evidence>
<keyword evidence="6" id="KW-0812">Transmembrane</keyword>
<comment type="caution">
    <text evidence="9">The sequence shown here is derived from an EMBL/GenBank/DDBJ whole genome shotgun (WGS) entry which is preliminary data.</text>
</comment>
<evidence type="ECO:0000256" key="1">
    <source>
        <dbReference type="ARBA" id="ARBA00022729"/>
    </source>
</evidence>
<dbReference type="Proteomes" id="UP000597877">
    <property type="component" value="Unassembled WGS sequence"/>
</dbReference>
<dbReference type="RefSeq" id="WP_158576837.1">
    <property type="nucleotide sequence ID" value="NZ_JACOOZ010000001.1"/>
</dbReference>
<evidence type="ECO:0000313" key="9">
    <source>
        <dbReference type="EMBL" id="MBC5666777.1"/>
    </source>
</evidence>
<reference evidence="9 10" key="1">
    <citation type="submission" date="2020-08" db="EMBL/GenBank/DDBJ databases">
        <title>Genome public.</title>
        <authorList>
            <person name="Liu C."/>
            <person name="Sun Q."/>
        </authorList>
    </citation>
    <scope>NUCLEOTIDE SEQUENCE [LARGE SCALE GENOMIC DNA]</scope>
    <source>
        <strain evidence="9 10">BX4</strain>
    </source>
</reference>
<dbReference type="InterPro" id="IPR005102">
    <property type="entry name" value="Carbo-bd_X2"/>
</dbReference>
<keyword evidence="3" id="KW-0119">Carbohydrate metabolism</keyword>
<dbReference type="InterPro" id="IPR014756">
    <property type="entry name" value="Ig_E-set"/>
</dbReference>
<accession>A0ABR7F0L3</accession>
<feature type="region of interest" description="Disordered" evidence="5">
    <location>
        <begin position="34"/>
        <end position="53"/>
    </location>
</feature>
<keyword evidence="6" id="KW-0472">Membrane</keyword>
<feature type="signal peptide" evidence="7">
    <location>
        <begin position="1"/>
        <end position="19"/>
    </location>
</feature>
<dbReference type="Gene3D" id="2.60.40.10">
    <property type="entry name" value="Immunoglobulins"/>
    <property type="match status" value="1"/>
</dbReference>
<organism evidence="9 10">
    <name type="scientific">Eubacterium segne</name>
    <dbReference type="NCBI Taxonomy" id="2763045"/>
    <lineage>
        <taxon>Bacteria</taxon>
        <taxon>Bacillati</taxon>
        <taxon>Bacillota</taxon>
        <taxon>Clostridia</taxon>
        <taxon>Eubacteriales</taxon>
        <taxon>Eubacteriaceae</taxon>
        <taxon>Eubacterium</taxon>
    </lineage>
</organism>
<sequence>MKRKFIALFITLVLTFAFSANCFALPSPTEKPIKPTTSQTVTVKPASDKDGNWSKGDKKGLTFVTNVKLDKNTTIYVDGKVLDASDYVVKNNKIILSADFLASLSCGKHTLTVKTSIGTASCDFYISENGETVAPNNKSVSPKTADNGNYVLIPVALISALFLGIMLLGRKRITE</sequence>
<evidence type="ECO:0000313" key="10">
    <source>
        <dbReference type="Proteomes" id="UP000597877"/>
    </source>
</evidence>
<feature type="transmembrane region" description="Helical" evidence="6">
    <location>
        <begin position="150"/>
        <end position="169"/>
    </location>
</feature>
<dbReference type="EMBL" id="JACOOZ010000001">
    <property type="protein sequence ID" value="MBC5666777.1"/>
    <property type="molecule type" value="Genomic_DNA"/>
</dbReference>
<keyword evidence="10" id="KW-1185">Reference proteome</keyword>
<proteinExistence type="predicted"/>
<gene>
    <name evidence="9" type="ORF">H8S00_02045</name>
</gene>
<evidence type="ECO:0000256" key="6">
    <source>
        <dbReference type="SAM" id="Phobius"/>
    </source>
</evidence>
<protein>
    <recommendedName>
        <fullName evidence="8">Carbohydrate binding X2 domain-containing protein</fullName>
    </recommendedName>
</protein>